<sequence length="89" mass="10020">MAEKPLNERIRDALSAKDPDACRNLIAEAEAAAGAANEEHERLRQRALDPLVSDDELAAARKAMADALFDRERWQKAAESRPRQRRDLP</sequence>
<accession>A0ABY7C368</accession>
<gene>
    <name evidence="1" type="ORF">OH818_03145</name>
</gene>
<evidence type="ECO:0000313" key="1">
    <source>
        <dbReference type="EMBL" id="WAP69310.1"/>
    </source>
</evidence>
<protein>
    <submittedName>
        <fullName evidence="1">Uncharacterized protein</fullName>
    </submittedName>
</protein>
<evidence type="ECO:0000313" key="2">
    <source>
        <dbReference type="Proteomes" id="UP001164020"/>
    </source>
</evidence>
<organism evidence="1 2">
    <name type="scientific">Jiella pelagia</name>
    <dbReference type="NCBI Taxonomy" id="2986949"/>
    <lineage>
        <taxon>Bacteria</taxon>
        <taxon>Pseudomonadati</taxon>
        <taxon>Pseudomonadota</taxon>
        <taxon>Alphaproteobacteria</taxon>
        <taxon>Hyphomicrobiales</taxon>
        <taxon>Aurantimonadaceae</taxon>
        <taxon>Jiella</taxon>
    </lineage>
</organism>
<proteinExistence type="predicted"/>
<dbReference type="Proteomes" id="UP001164020">
    <property type="component" value="Chromosome"/>
</dbReference>
<dbReference type="EMBL" id="CP114029">
    <property type="protein sequence ID" value="WAP69310.1"/>
    <property type="molecule type" value="Genomic_DNA"/>
</dbReference>
<dbReference type="RefSeq" id="WP_268881750.1">
    <property type="nucleotide sequence ID" value="NZ_CP114029.1"/>
</dbReference>
<keyword evidence="2" id="KW-1185">Reference proteome</keyword>
<reference evidence="1" key="1">
    <citation type="submission" date="2022-12" db="EMBL/GenBank/DDBJ databases">
        <title>Jiella pelagia sp. nov., isolated from phosphonate enriched culture of Northwest Pacific surface seawater.</title>
        <authorList>
            <person name="Shin D.Y."/>
            <person name="Hwang C.Y."/>
        </authorList>
    </citation>
    <scope>NUCLEOTIDE SEQUENCE</scope>
    <source>
        <strain evidence="1">HL-NP1</strain>
    </source>
</reference>
<name>A0ABY7C368_9HYPH</name>